<evidence type="ECO:0000256" key="2">
    <source>
        <dbReference type="ARBA" id="ARBA00022490"/>
    </source>
</evidence>
<name>S2JIQ8_MUCC1</name>
<dbReference type="OMA" id="NACAHTL"/>
<dbReference type="GO" id="GO:0016891">
    <property type="term" value="F:RNA endonuclease activity producing 5'-phosphomonoesters, hydrolytic mechanism"/>
    <property type="evidence" value="ECO:0007669"/>
    <property type="project" value="TreeGrafter"/>
</dbReference>
<evidence type="ECO:0000313" key="6">
    <source>
        <dbReference type="EMBL" id="EPB90206.1"/>
    </source>
</evidence>
<sequence>MSADYDQDPSEEQRLAWSQQQNDLKKQLVLEDGLSFDTTTLADLKYVGGVDLSFPLGDHENAVACLVVMRMPDLQIVYKEFLQTKLHLPYISGYLAFREVEPLMELIQQLKTNQPDLYPQVILVDGMYTFVGNGLLHPRQFGIASHLGVLCNTPTIGVAKNFLVIPSEFDDMAAIKSQYKQALHKKGDRFELVGAASGSTYGTALRTSDNAVNPVFVSQGHLITLASAVNVVLATCPKHRIPEPIRAADLESRAYIRKSGSLQ</sequence>
<dbReference type="Proteomes" id="UP000014254">
    <property type="component" value="Unassembled WGS sequence"/>
</dbReference>
<dbReference type="PANTHER" id="PTHR28511:SF1">
    <property type="entry name" value="ENDONUCLEASE V"/>
    <property type="match status" value="1"/>
</dbReference>
<dbReference type="HAMAP" id="MF_00801">
    <property type="entry name" value="Endonuclease_5"/>
    <property type="match status" value="1"/>
</dbReference>
<evidence type="ECO:0000256" key="1">
    <source>
        <dbReference type="ARBA" id="ARBA00004496"/>
    </source>
</evidence>
<evidence type="ECO:0000313" key="7">
    <source>
        <dbReference type="Proteomes" id="UP000014254"/>
    </source>
</evidence>
<organism evidence="6 7">
    <name type="scientific">Mucor circinelloides f. circinelloides (strain 1006PhL)</name>
    <name type="common">Mucormycosis agent</name>
    <name type="synonym">Calyptromyces circinelloides</name>
    <dbReference type="NCBI Taxonomy" id="1220926"/>
    <lineage>
        <taxon>Eukaryota</taxon>
        <taxon>Fungi</taxon>
        <taxon>Fungi incertae sedis</taxon>
        <taxon>Mucoromycota</taxon>
        <taxon>Mucoromycotina</taxon>
        <taxon>Mucoromycetes</taxon>
        <taxon>Mucorales</taxon>
        <taxon>Mucorineae</taxon>
        <taxon>Mucoraceae</taxon>
        <taxon>Mucor</taxon>
    </lineage>
</organism>
<dbReference type="Gene3D" id="3.30.2170.10">
    <property type="entry name" value="archaeoglobus fulgidus dsm 4304 superfamily"/>
    <property type="match status" value="1"/>
</dbReference>
<gene>
    <name evidence="6" type="ORF">HMPREF1544_02890</name>
</gene>
<dbReference type="eggNOG" id="KOG4417">
    <property type="taxonomic scope" value="Eukaryota"/>
</dbReference>
<comment type="subcellular location">
    <subcellularLocation>
        <location evidence="1">Cytoplasm</location>
    </subcellularLocation>
</comment>
<keyword evidence="7" id="KW-1185">Reference proteome</keyword>
<keyword evidence="3" id="KW-0540">Nuclease</keyword>
<dbReference type="EMBL" id="KE123923">
    <property type="protein sequence ID" value="EPB90206.1"/>
    <property type="molecule type" value="Genomic_DNA"/>
</dbReference>
<dbReference type="CDD" id="cd06559">
    <property type="entry name" value="Endonuclease_V"/>
    <property type="match status" value="1"/>
</dbReference>
<dbReference type="Pfam" id="PF04493">
    <property type="entry name" value="Endonuclease_5"/>
    <property type="match status" value="1"/>
</dbReference>
<dbReference type="GO" id="GO:0005730">
    <property type="term" value="C:nucleolus"/>
    <property type="evidence" value="ECO:0007669"/>
    <property type="project" value="TreeGrafter"/>
</dbReference>
<keyword evidence="5" id="KW-0378">Hydrolase</keyword>
<dbReference type="PANTHER" id="PTHR28511">
    <property type="entry name" value="ENDONUCLEASE V"/>
    <property type="match status" value="1"/>
</dbReference>
<keyword evidence="4" id="KW-0255">Endonuclease</keyword>
<evidence type="ECO:0000256" key="4">
    <source>
        <dbReference type="ARBA" id="ARBA00022759"/>
    </source>
</evidence>
<evidence type="ECO:0008006" key="8">
    <source>
        <dbReference type="Google" id="ProtNLM"/>
    </source>
</evidence>
<dbReference type="InParanoid" id="S2JIQ8"/>
<dbReference type="FunCoup" id="S2JIQ8">
    <property type="interactions" value="58"/>
</dbReference>
<dbReference type="VEuPathDB" id="FungiDB:HMPREF1544_02890"/>
<dbReference type="OrthoDB" id="20018at2759"/>
<keyword evidence="2" id="KW-0963">Cytoplasm</keyword>
<dbReference type="InterPro" id="IPR007581">
    <property type="entry name" value="Endonuclease-V"/>
</dbReference>
<accession>S2JIQ8</accession>
<dbReference type="STRING" id="1220926.S2JIQ8"/>
<protein>
    <recommendedName>
        <fullName evidence="8">Endonuclease V</fullName>
    </recommendedName>
</protein>
<dbReference type="GO" id="GO:0005737">
    <property type="term" value="C:cytoplasm"/>
    <property type="evidence" value="ECO:0007669"/>
    <property type="project" value="UniProtKB-SubCell"/>
</dbReference>
<evidence type="ECO:0000256" key="5">
    <source>
        <dbReference type="ARBA" id="ARBA00022801"/>
    </source>
</evidence>
<dbReference type="AlphaFoldDB" id="S2JIQ8"/>
<evidence type="ECO:0000256" key="3">
    <source>
        <dbReference type="ARBA" id="ARBA00022722"/>
    </source>
</evidence>
<proteinExistence type="inferred from homology"/>
<dbReference type="GO" id="GO:0006281">
    <property type="term" value="P:DNA repair"/>
    <property type="evidence" value="ECO:0007669"/>
    <property type="project" value="InterPro"/>
</dbReference>
<reference evidence="7" key="1">
    <citation type="submission" date="2013-05" db="EMBL/GenBank/DDBJ databases">
        <title>The Genome sequence of Mucor circinelloides f. circinelloides 1006PhL.</title>
        <authorList>
            <consortium name="The Broad Institute Genomics Platform"/>
            <person name="Cuomo C."/>
            <person name="Earl A."/>
            <person name="Findley K."/>
            <person name="Lee S.C."/>
            <person name="Walker B."/>
            <person name="Young S."/>
            <person name="Zeng Q."/>
            <person name="Gargeya S."/>
            <person name="Fitzgerald M."/>
            <person name="Haas B."/>
            <person name="Abouelleil A."/>
            <person name="Allen A.W."/>
            <person name="Alvarado L."/>
            <person name="Arachchi H.M."/>
            <person name="Berlin A.M."/>
            <person name="Chapman S.B."/>
            <person name="Gainer-Dewar J."/>
            <person name="Goldberg J."/>
            <person name="Griggs A."/>
            <person name="Gujja S."/>
            <person name="Hansen M."/>
            <person name="Howarth C."/>
            <person name="Imamovic A."/>
            <person name="Ireland A."/>
            <person name="Larimer J."/>
            <person name="McCowan C."/>
            <person name="Murphy C."/>
            <person name="Pearson M."/>
            <person name="Poon T.W."/>
            <person name="Priest M."/>
            <person name="Roberts A."/>
            <person name="Saif S."/>
            <person name="Shea T."/>
            <person name="Sisk P."/>
            <person name="Sykes S."/>
            <person name="Wortman J."/>
            <person name="Nusbaum C."/>
            <person name="Birren B."/>
        </authorList>
    </citation>
    <scope>NUCLEOTIDE SEQUENCE [LARGE SCALE GENOMIC DNA]</scope>
    <source>
        <strain evidence="7">1006PhL</strain>
    </source>
</reference>
<dbReference type="GO" id="GO:0003727">
    <property type="term" value="F:single-stranded RNA binding"/>
    <property type="evidence" value="ECO:0007669"/>
    <property type="project" value="TreeGrafter"/>
</dbReference>